<dbReference type="Gene3D" id="1.20.1250.20">
    <property type="entry name" value="MFS general substrate transporter like domains"/>
    <property type="match status" value="1"/>
</dbReference>
<name>A0ABQ2XIM1_9ACTN</name>
<keyword evidence="1" id="KW-0472">Membrane</keyword>
<feature type="transmembrane region" description="Helical" evidence="1">
    <location>
        <begin position="182"/>
        <end position="199"/>
    </location>
</feature>
<dbReference type="InterPro" id="IPR036259">
    <property type="entry name" value="MFS_trans_sf"/>
</dbReference>
<reference evidence="3" key="1">
    <citation type="journal article" date="2019" name="Int. J. Syst. Evol. Microbiol.">
        <title>The Global Catalogue of Microorganisms (GCM) 10K type strain sequencing project: providing services to taxonomists for standard genome sequencing and annotation.</title>
        <authorList>
            <consortium name="The Broad Institute Genomics Platform"/>
            <consortium name="The Broad Institute Genome Sequencing Center for Infectious Disease"/>
            <person name="Wu L."/>
            <person name="Ma J."/>
        </authorList>
    </citation>
    <scope>NUCLEOTIDE SEQUENCE [LARGE SCALE GENOMIC DNA]</scope>
    <source>
        <strain evidence="3">JCM 4866</strain>
    </source>
</reference>
<sequence length="415" mass="41977">MPARPTGPPTVDRSEEAERLWTDRRWLLYTAAAASARLPATMLPLGLVLAGQSATGSFTAGSVLAGAYAGAAALTAPWRGRRLDRTTLPDGLTLPLIGGALMLAAVVAALAVRAPVAVLAAAAAAAAVATAGAPGGMRSLLPVLWGERTSTRAFAGDSAITEITWVAGPALTAVLATGLGTTAPIACAALFWATACLLVRRIPGRRTPPMSPAARQNTVGLVRAVLPLLVLNLSVGVNLGTLDVALPALLHDRGEAPAGSGLLIAALSLTSAATVLLLTVPAAERYLARGAEARRSVLCHACYGLAFLALVTLPPYAGVLVVVMAAGCFLGPAVSFTFALVPRRVAPDRHSEAFALFMSTNAVGTAAGTLTAGLLTEHLSISFALLVAALPLPAALAAAPALRRSRPSHLPGGTP</sequence>
<dbReference type="InterPro" id="IPR011701">
    <property type="entry name" value="MFS"/>
</dbReference>
<feature type="transmembrane region" description="Helical" evidence="1">
    <location>
        <begin position="26"/>
        <end position="50"/>
    </location>
</feature>
<dbReference type="RefSeq" id="WP_190052987.1">
    <property type="nucleotide sequence ID" value="NZ_BMWC01000009.1"/>
</dbReference>
<organism evidence="2 3">
    <name type="scientific">Streptomyces lomondensis</name>
    <dbReference type="NCBI Taxonomy" id="68229"/>
    <lineage>
        <taxon>Bacteria</taxon>
        <taxon>Bacillati</taxon>
        <taxon>Actinomycetota</taxon>
        <taxon>Actinomycetes</taxon>
        <taxon>Kitasatosporales</taxon>
        <taxon>Streptomycetaceae</taxon>
        <taxon>Streptomyces</taxon>
    </lineage>
</organism>
<keyword evidence="1" id="KW-0812">Transmembrane</keyword>
<dbReference type="SUPFAM" id="SSF103473">
    <property type="entry name" value="MFS general substrate transporter"/>
    <property type="match status" value="1"/>
</dbReference>
<keyword evidence="1" id="KW-1133">Transmembrane helix</keyword>
<feature type="transmembrane region" description="Helical" evidence="1">
    <location>
        <begin position="56"/>
        <end position="80"/>
    </location>
</feature>
<protein>
    <submittedName>
        <fullName evidence="2">MFS transporter</fullName>
    </submittedName>
</protein>
<feature type="transmembrane region" description="Helical" evidence="1">
    <location>
        <begin position="319"/>
        <end position="341"/>
    </location>
</feature>
<dbReference type="PANTHER" id="PTHR23542:SF1">
    <property type="entry name" value="MAJOR FACILITATOR SUPERFAMILY (MFS) PROFILE DOMAIN-CONTAINING PROTEIN"/>
    <property type="match status" value="1"/>
</dbReference>
<feature type="transmembrane region" description="Helical" evidence="1">
    <location>
        <begin position="262"/>
        <end position="283"/>
    </location>
</feature>
<dbReference type="PANTHER" id="PTHR23542">
    <property type="match status" value="1"/>
</dbReference>
<dbReference type="Pfam" id="PF07690">
    <property type="entry name" value="MFS_1"/>
    <property type="match status" value="1"/>
</dbReference>
<dbReference type="EMBL" id="BMWC01000009">
    <property type="protein sequence ID" value="GGX18063.1"/>
    <property type="molecule type" value="Genomic_DNA"/>
</dbReference>
<comment type="caution">
    <text evidence="2">The sequence shown here is derived from an EMBL/GenBank/DDBJ whole genome shotgun (WGS) entry which is preliminary data.</text>
</comment>
<evidence type="ECO:0000313" key="3">
    <source>
        <dbReference type="Proteomes" id="UP000617743"/>
    </source>
</evidence>
<proteinExistence type="predicted"/>
<accession>A0ABQ2XIM1</accession>
<gene>
    <name evidence="2" type="ORF">GCM10010383_55020</name>
</gene>
<feature type="transmembrane region" description="Helical" evidence="1">
    <location>
        <begin position="220"/>
        <end position="242"/>
    </location>
</feature>
<keyword evidence="3" id="KW-1185">Reference proteome</keyword>
<feature type="transmembrane region" description="Helical" evidence="1">
    <location>
        <begin position="92"/>
        <end position="112"/>
    </location>
</feature>
<feature type="transmembrane region" description="Helical" evidence="1">
    <location>
        <begin position="353"/>
        <end position="375"/>
    </location>
</feature>
<feature type="transmembrane region" description="Helical" evidence="1">
    <location>
        <begin position="295"/>
        <end position="313"/>
    </location>
</feature>
<evidence type="ECO:0000256" key="1">
    <source>
        <dbReference type="SAM" id="Phobius"/>
    </source>
</evidence>
<evidence type="ECO:0000313" key="2">
    <source>
        <dbReference type="EMBL" id="GGX18063.1"/>
    </source>
</evidence>
<feature type="transmembrane region" description="Helical" evidence="1">
    <location>
        <begin position="381"/>
        <end position="402"/>
    </location>
</feature>
<feature type="transmembrane region" description="Helical" evidence="1">
    <location>
        <begin position="118"/>
        <end position="141"/>
    </location>
</feature>
<dbReference type="Proteomes" id="UP000617743">
    <property type="component" value="Unassembled WGS sequence"/>
</dbReference>